<dbReference type="EMBL" id="LIAW01000009">
    <property type="protein sequence ID" value="KRO33212.1"/>
    <property type="molecule type" value="Genomic_DNA"/>
</dbReference>
<dbReference type="AlphaFoldDB" id="A0A0R2P5G1"/>
<evidence type="ECO:0000256" key="4">
    <source>
        <dbReference type="ARBA" id="ARBA00022807"/>
    </source>
</evidence>
<dbReference type="Proteomes" id="UP000053349">
    <property type="component" value="Unassembled WGS sequence"/>
</dbReference>
<protein>
    <submittedName>
        <fullName evidence="8">Cell wall hydrolase</fullName>
    </submittedName>
</protein>
<feature type="chain" id="PRO_5006421402" evidence="6">
    <location>
        <begin position="27"/>
        <end position="338"/>
    </location>
</feature>
<dbReference type="InterPro" id="IPR038765">
    <property type="entry name" value="Papain-like_cys_pep_sf"/>
</dbReference>
<dbReference type="GO" id="GO:0006508">
    <property type="term" value="P:proteolysis"/>
    <property type="evidence" value="ECO:0007669"/>
    <property type="project" value="UniProtKB-KW"/>
</dbReference>
<feature type="coiled-coil region" evidence="5">
    <location>
        <begin position="160"/>
        <end position="192"/>
    </location>
</feature>
<evidence type="ECO:0000256" key="2">
    <source>
        <dbReference type="ARBA" id="ARBA00022670"/>
    </source>
</evidence>
<dbReference type="SUPFAM" id="SSF54001">
    <property type="entry name" value="Cysteine proteinases"/>
    <property type="match status" value="1"/>
</dbReference>
<dbReference type="PANTHER" id="PTHR47053:SF1">
    <property type="entry name" value="MUREIN DD-ENDOPEPTIDASE MEPH-RELATED"/>
    <property type="match status" value="1"/>
</dbReference>
<keyword evidence="2" id="KW-0645">Protease</keyword>
<feature type="signal peptide" evidence="6">
    <location>
        <begin position="1"/>
        <end position="26"/>
    </location>
</feature>
<feature type="coiled-coil region" evidence="5">
    <location>
        <begin position="32"/>
        <end position="80"/>
    </location>
</feature>
<dbReference type="InterPro" id="IPR051202">
    <property type="entry name" value="Peptidase_C40"/>
</dbReference>
<gene>
    <name evidence="8" type="ORF">ABR64_02190</name>
</gene>
<evidence type="ECO:0000256" key="5">
    <source>
        <dbReference type="SAM" id="Coils"/>
    </source>
</evidence>
<evidence type="ECO:0000256" key="6">
    <source>
        <dbReference type="SAM" id="SignalP"/>
    </source>
</evidence>
<keyword evidence="4" id="KW-0788">Thiol protease</keyword>
<feature type="domain" description="NlpC/P60" evidence="7">
    <location>
        <begin position="220"/>
        <end position="338"/>
    </location>
</feature>
<evidence type="ECO:0000313" key="8">
    <source>
        <dbReference type="EMBL" id="KRO33212.1"/>
    </source>
</evidence>
<proteinExistence type="inferred from homology"/>
<sequence>MKLAFRWLTPFLALVLAITLLPASSAAPSADLVAVRAEVERLQEDAAEAGENAQAAKIQLARLKSQLESVRQEADVQKASVESVEKSLSAIAVARYKSTGLGEGLELLFSSDPSLYLSAAGSLEDVTRKQSLELRKYATAKQRLDATTLTVSDKVRLVQAAEARYRAQAAQVEAKLAQAEKLLSKLVKADREKILKLQAMDAAERQRYSKEQAKLANAVSGRAGTALRYAVKQIGDNYVWGAAGPIRWDCSGLTMRSFQQSGVRLPHSSRAQFGYGRSISRNNLQAGDLVFFGTPISHVGIYIGKNKMVHAPRPGAKVQIAEFGNYFGRKKYVGARRL</sequence>
<reference evidence="8 9" key="1">
    <citation type="submission" date="2015-10" db="EMBL/GenBank/DDBJ databases">
        <title>Metagenome-Assembled Genomes uncover a global brackish microbiome.</title>
        <authorList>
            <person name="Hugerth L.W."/>
            <person name="Larsson J."/>
            <person name="Alneberg J."/>
            <person name="Lindh M.V."/>
            <person name="Legrand C."/>
            <person name="Pinhassi J."/>
            <person name="Andersson A.F."/>
        </authorList>
    </citation>
    <scope>NUCLEOTIDE SEQUENCE [LARGE SCALE GENOMIC DNA]</scope>
    <source>
        <strain evidence="8">BACL2 MAG-121001-bin67</strain>
    </source>
</reference>
<dbReference type="Gene3D" id="3.90.1720.10">
    <property type="entry name" value="endopeptidase domain like (from Nostoc punctiforme)"/>
    <property type="match status" value="1"/>
</dbReference>
<evidence type="ECO:0000313" key="9">
    <source>
        <dbReference type="Proteomes" id="UP000053349"/>
    </source>
</evidence>
<keyword evidence="5" id="KW-0175">Coiled coil</keyword>
<dbReference type="Pfam" id="PF00877">
    <property type="entry name" value="NLPC_P60"/>
    <property type="match status" value="1"/>
</dbReference>
<dbReference type="InterPro" id="IPR000064">
    <property type="entry name" value="NLP_P60_dom"/>
</dbReference>
<keyword evidence="3 8" id="KW-0378">Hydrolase</keyword>
<comment type="caution">
    <text evidence="8">The sequence shown here is derived from an EMBL/GenBank/DDBJ whole genome shotgun (WGS) entry which is preliminary data.</text>
</comment>
<dbReference type="PROSITE" id="PS51935">
    <property type="entry name" value="NLPC_P60"/>
    <property type="match status" value="1"/>
</dbReference>
<evidence type="ECO:0000256" key="3">
    <source>
        <dbReference type="ARBA" id="ARBA00022801"/>
    </source>
</evidence>
<name>A0A0R2P5G1_9ACTN</name>
<dbReference type="GO" id="GO:0008234">
    <property type="term" value="F:cysteine-type peptidase activity"/>
    <property type="evidence" value="ECO:0007669"/>
    <property type="project" value="UniProtKB-KW"/>
</dbReference>
<organism evidence="8 9">
    <name type="scientific">Actinobacteria bacterium BACL2 MAG-121001-bin67</name>
    <dbReference type="NCBI Taxonomy" id="1655572"/>
    <lineage>
        <taxon>Bacteria</taxon>
        <taxon>Bacillati</taxon>
        <taxon>Actinomycetota</taxon>
        <taxon>Actinomycetes</taxon>
        <taxon>Actinomycetes incertae sedis</taxon>
        <taxon>ac1 cluster</taxon>
    </lineage>
</organism>
<comment type="similarity">
    <text evidence="1">Belongs to the peptidase C40 family.</text>
</comment>
<dbReference type="PANTHER" id="PTHR47053">
    <property type="entry name" value="MUREIN DD-ENDOPEPTIDASE MEPH-RELATED"/>
    <property type="match status" value="1"/>
</dbReference>
<accession>A0A0R2P5G1</accession>
<evidence type="ECO:0000259" key="7">
    <source>
        <dbReference type="PROSITE" id="PS51935"/>
    </source>
</evidence>
<evidence type="ECO:0000256" key="1">
    <source>
        <dbReference type="ARBA" id="ARBA00007074"/>
    </source>
</evidence>
<keyword evidence="6" id="KW-0732">Signal</keyword>